<dbReference type="Proteomes" id="UP001642409">
    <property type="component" value="Unassembled WGS sequence"/>
</dbReference>
<keyword evidence="1" id="KW-0378">Hydrolase</keyword>
<reference evidence="2 3" key="2">
    <citation type="submission" date="2024-07" db="EMBL/GenBank/DDBJ databases">
        <authorList>
            <person name="Akdeniz Z."/>
        </authorList>
    </citation>
    <scope>NUCLEOTIDE SEQUENCE [LARGE SCALE GENOMIC DNA]</scope>
</reference>
<evidence type="ECO:0000313" key="3">
    <source>
        <dbReference type="Proteomes" id="UP001642409"/>
    </source>
</evidence>
<name>A0AA86RCE3_9EUKA</name>
<reference evidence="1" key="1">
    <citation type="submission" date="2023-06" db="EMBL/GenBank/DDBJ databases">
        <authorList>
            <person name="Kurt Z."/>
        </authorList>
    </citation>
    <scope>NUCLEOTIDE SEQUENCE</scope>
</reference>
<sequence>MFLTAFTMQTRGFDVSYYQGAVTQATFNCLHNAGYYFKLFQKRSGYTGF</sequence>
<protein>
    <submittedName>
        <fullName evidence="1">Glycosyl hydrolase family 25 protein</fullName>
    </submittedName>
    <submittedName>
        <fullName evidence="2">Glycosyl_hydrolase family 25 protein</fullName>
    </submittedName>
</protein>
<organism evidence="1">
    <name type="scientific">Hexamita inflata</name>
    <dbReference type="NCBI Taxonomy" id="28002"/>
    <lineage>
        <taxon>Eukaryota</taxon>
        <taxon>Metamonada</taxon>
        <taxon>Diplomonadida</taxon>
        <taxon>Hexamitidae</taxon>
        <taxon>Hexamitinae</taxon>
        <taxon>Hexamita</taxon>
    </lineage>
</organism>
<evidence type="ECO:0000313" key="1">
    <source>
        <dbReference type="EMBL" id="CAI9973732.1"/>
    </source>
</evidence>
<dbReference type="AlphaFoldDB" id="A0AA86RCE3"/>
<dbReference type="EMBL" id="CAXDID020000042">
    <property type="protein sequence ID" value="CAL6000930.1"/>
    <property type="molecule type" value="Genomic_DNA"/>
</dbReference>
<comment type="caution">
    <text evidence="1">The sequence shown here is derived from an EMBL/GenBank/DDBJ whole genome shotgun (WGS) entry which is preliminary data.</text>
</comment>
<evidence type="ECO:0000313" key="2">
    <source>
        <dbReference type="EMBL" id="CAL6000930.1"/>
    </source>
</evidence>
<dbReference type="EMBL" id="CATOUU010001125">
    <property type="protein sequence ID" value="CAI9973732.1"/>
    <property type="molecule type" value="Genomic_DNA"/>
</dbReference>
<accession>A0AA86RCE3</accession>
<gene>
    <name evidence="2" type="ORF">HINF_LOCUS17048</name>
    <name evidence="1" type="ORF">HINF_LOCUS61377</name>
</gene>
<proteinExistence type="predicted"/>
<dbReference type="GO" id="GO:0016787">
    <property type="term" value="F:hydrolase activity"/>
    <property type="evidence" value="ECO:0007669"/>
    <property type="project" value="UniProtKB-KW"/>
</dbReference>
<keyword evidence="3" id="KW-1185">Reference proteome</keyword>